<dbReference type="GeneID" id="26903178"/>
<feature type="region of interest" description="Disordered" evidence="2">
    <location>
        <begin position="180"/>
        <end position="291"/>
    </location>
</feature>
<dbReference type="OrthoDB" id="273478at2759"/>
<feature type="coiled-coil region" evidence="1">
    <location>
        <begin position="300"/>
        <end position="348"/>
    </location>
</feature>
<protein>
    <submittedName>
        <fullName evidence="3">Uncharacterized protein</fullName>
    </submittedName>
</protein>
<reference evidence="3 4" key="1">
    <citation type="submission" date="2015-07" db="EMBL/GenBank/DDBJ databases">
        <title>High-quality genome of monoxenous trypanosomatid Leptomonas pyrrhocoris.</title>
        <authorList>
            <person name="Flegontov P."/>
            <person name="Butenko A."/>
            <person name="Firsov S."/>
            <person name="Vlcek C."/>
            <person name="Logacheva M.D."/>
            <person name="Field M."/>
            <person name="Filatov D."/>
            <person name="Flegontova O."/>
            <person name="Gerasimov E."/>
            <person name="Jackson A.P."/>
            <person name="Kelly S."/>
            <person name="Opperdoes F."/>
            <person name="O'Reilly A."/>
            <person name="Votypka J."/>
            <person name="Yurchenko V."/>
            <person name="Lukes J."/>
        </authorList>
    </citation>
    <scope>NUCLEOTIDE SEQUENCE [LARGE SCALE GENOMIC DNA]</scope>
    <source>
        <strain evidence="3">H10</strain>
    </source>
</reference>
<feature type="compositionally biased region" description="Low complexity" evidence="2">
    <location>
        <begin position="236"/>
        <end position="251"/>
    </location>
</feature>
<dbReference type="OMA" id="DDNDICY"/>
<dbReference type="EMBL" id="LGTL01000004">
    <property type="protein sequence ID" value="KPA83203.1"/>
    <property type="molecule type" value="Genomic_DNA"/>
</dbReference>
<sequence length="388" mass="43099">MFSPKYYGNPFAGDDDDLCYGEIMSDQSDVASNVGHANREWHERRPSLPSMATASRRNATEVPSAENSHSAIRSGGDGAPVTHRGQVDTRDYEGYIAELREELESANAENRRLTAAQTRAETRARSLLFEKENAEWQLQQEKEHSRTLAEKVSALEAELEQMTYRESGVAHRWEAAPGHANRELGTSSREAEHAAPPHRGHVDPYASSLKPQQASNSGEDDYVGSHPVSPPLQKGQQGMRARAQLQQRQAAYWASRGGSFERDGTDAAQTAAPEAGKSTELTPAAPGAGLTRSLRGQRRAEAVQEKLLQQQQAADEKAAEVRELEELLQTHCQKRDELATQLQRLESMRLRTVAEKRKKAAVETNLEEEEKTIGHIRLELRSHSALLR</sequence>
<accession>A0A0M9G658</accession>
<evidence type="ECO:0000313" key="3">
    <source>
        <dbReference type="EMBL" id="KPA83203.1"/>
    </source>
</evidence>
<name>A0A0M9G658_LEPPY</name>
<evidence type="ECO:0000256" key="2">
    <source>
        <dbReference type="SAM" id="MobiDB-lite"/>
    </source>
</evidence>
<organism evidence="3 4">
    <name type="scientific">Leptomonas pyrrhocoris</name>
    <name type="common">Firebug parasite</name>
    <dbReference type="NCBI Taxonomy" id="157538"/>
    <lineage>
        <taxon>Eukaryota</taxon>
        <taxon>Discoba</taxon>
        <taxon>Euglenozoa</taxon>
        <taxon>Kinetoplastea</taxon>
        <taxon>Metakinetoplastina</taxon>
        <taxon>Trypanosomatida</taxon>
        <taxon>Trypanosomatidae</taxon>
        <taxon>Leishmaniinae</taxon>
        <taxon>Leptomonas</taxon>
    </lineage>
</organism>
<feature type="coiled-coil region" evidence="1">
    <location>
        <begin position="89"/>
        <end position="158"/>
    </location>
</feature>
<keyword evidence="1" id="KW-0175">Coiled coil</keyword>
<evidence type="ECO:0000256" key="1">
    <source>
        <dbReference type="SAM" id="Coils"/>
    </source>
</evidence>
<proteinExistence type="predicted"/>
<gene>
    <name evidence="3" type="ORF">ABB37_02887</name>
</gene>
<feature type="region of interest" description="Disordered" evidence="2">
    <location>
        <begin position="34"/>
        <end position="85"/>
    </location>
</feature>
<comment type="caution">
    <text evidence="3">The sequence shown here is derived from an EMBL/GenBank/DDBJ whole genome shotgun (WGS) entry which is preliminary data.</text>
</comment>
<dbReference type="Proteomes" id="UP000037923">
    <property type="component" value="Unassembled WGS sequence"/>
</dbReference>
<keyword evidence="4" id="KW-1185">Reference proteome</keyword>
<evidence type="ECO:0000313" key="4">
    <source>
        <dbReference type="Proteomes" id="UP000037923"/>
    </source>
</evidence>
<dbReference type="AlphaFoldDB" id="A0A0M9G658"/>
<feature type="compositionally biased region" description="Basic and acidic residues" evidence="2">
    <location>
        <begin position="37"/>
        <end position="46"/>
    </location>
</feature>
<dbReference type="RefSeq" id="XP_015661642.1">
    <property type="nucleotide sequence ID" value="XM_015800040.1"/>
</dbReference>
<dbReference type="VEuPathDB" id="TriTrypDB:LpyrH10_04_4370"/>